<sequence length="620" mass="71306">MPYRLLSIGVSASALTPIPCRGWPESALQRFTLAPRRSIGVSASALTPIPCRDRPESALEHVLRSRGGRPKRTLQRSPRSHAGTVERVTQAPYPRPRVDGMNTASRRPLRYTRPLLDLLGLLEGFVDRADHVERLFRQVVALAVDDHLEAADRFLQRHVLARRAREHFGDVERLRQETLDLTCARNRQLVFRRQLVHAQNRDDVAQFLVALQRLLNAAGDRVVLFADHVRVDLARRRVERVDGRIDTERCDVTRQNDGCVQVAEGGGRRRVGQVVRRHVHGLNRRDRAFLRRRDALLQLAHFFSQRRLIAHCRRHTAEQRRHFGTGQRETVDVVDEEQHVEAFVTEVLGHREARQRHAQTVARRLVHLAVHQRDLVENVRVLHFVVEVVPFTGTLAHAREHGVTAVLLRDVVDELHHVDGLAHARAAEQADLAALCERADQIDDLDARFEQFGRRRQLVERRRLLVDRALVFALDRSRFVDRAAEHVHDAAEGRLADRHRNRIARILHHDAAAQAVGGTQTDGTDHAVAQLLLDFERQFRAFQNERVVDLRHALAREFHVDNGADALYDLAFYQSSSTHRFSFQYLILYSRKGAVSRRSRRRACRVTPRRRRRRSPTIPS</sequence>
<protein>
    <submittedName>
        <fullName evidence="2">Uncharacterized protein</fullName>
    </submittedName>
</protein>
<dbReference type="KEGG" id="bpm:BURPS1710b_0178"/>
<dbReference type="HOGENOM" id="CLU_440545_0_0_4"/>
<reference evidence="2 3" key="1">
    <citation type="submission" date="2005-09" db="EMBL/GenBank/DDBJ databases">
        <authorList>
            <person name="Woods D.E."/>
            <person name="Nierman W.C."/>
        </authorList>
    </citation>
    <scope>NUCLEOTIDE SEQUENCE [LARGE SCALE GENOMIC DNA]</scope>
    <source>
        <strain evidence="2 3">1710b</strain>
    </source>
</reference>
<evidence type="ECO:0000313" key="2">
    <source>
        <dbReference type="EMBL" id="ABA50504.1"/>
    </source>
</evidence>
<evidence type="ECO:0000256" key="1">
    <source>
        <dbReference type="SAM" id="MobiDB-lite"/>
    </source>
</evidence>
<accession>Q3JXV9</accession>
<dbReference type="Proteomes" id="UP000002700">
    <property type="component" value="Chromosome I"/>
</dbReference>
<gene>
    <name evidence="2" type="ordered locus">BURPS1710b_0178</name>
</gene>
<organism evidence="2 3">
    <name type="scientific">Burkholderia pseudomallei (strain 1710b)</name>
    <dbReference type="NCBI Taxonomy" id="320372"/>
    <lineage>
        <taxon>Bacteria</taxon>
        <taxon>Pseudomonadati</taxon>
        <taxon>Pseudomonadota</taxon>
        <taxon>Betaproteobacteria</taxon>
        <taxon>Burkholderiales</taxon>
        <taxon>Burkholderiaceae</taxon>
        <taxon>Burkholderia</taxon>
        <taxon>pseudomallei group</taxon>
    </lineage>
</organism>
<name>Q3JXV9_BURP1</name>
<dbReference type="EnsemblBacteria" id="ABA50504">
    <property type="protein sequence ID" value="ABA50504"/>
    <property type="gene ID" value="BURPS1710b_0178"/>
</dbReference>
<evidence type="ECO:0000313" key="3">
    <source>
        <dbReference type="Proteomes" id="UP000002700"/>
    </source>
</evidence>
<feature type="region of interest" description="Disordered" evidence="1">
    <location>
        <begin position="599"/>
        <end position="620"/>
    </location>
</feature>
<dbReference type="EMBL" id="CP000124">
    <property type="protein sequence ID" value="ABA50504.1"/>
    <property type="molecule type" value="Genomic_DNA"/>
</dbReference>
<proteinExistence type="predicted"/>
<feature type="compositionally biased region" description="Basic residues" evidence="1">
    <location>
        <begin position="64"/>
        <end position="74"/>
    </location>
</feature>
<dbReference type="AlphaFoldDB" id="Q3JXV9"/>
<feature type="region of interest" description="Disordered" evidence="1">
    <location>
        <begin position="63"/>
        <end position="105"/>
    </location>
</feature>